<proteinExistence type="predicted"/>
<name>A0A8C4FG09_DICLA</name>
<dbReference type="Proteomes" id="UP000694389">
    <property type="component" value="Unassembled WGS sequence"/>
</dbReference>
<dbReference type="AlphaFoldDB" id="A0A8C4FG09"/>
<dbReference type="PANTHER" id="PTHR15511:SF2">
    <property type="entry name" value="TUMOR NECROSIS FACTOR RECEPTOR SUPERFAMILY MEMBER 13B"/>
    <property type="match status" value="1"/>
</dbReference>
<dbReference type="GO" id="GO:0005886">
    <property type="term" value="C:plasma membrane"/>
    <property type="evidence" value="ECO:0007669"/>
    <property type="project" value="InterPro"/>
</dbReference>
<dbReference type="InterPro" id="IPR015384">
    <property type="entry name" value="TACI_Cys-rich-dom"/>
</dbReference>
<evidence type="ECO:0000313" key="5">
    <source>
        <dbReference type="Proteomes" id="UP000694389"/>
    </source>
</evidence>
<keyword evidence="5" id="KW-1185">Reference proteome</keyword>
<evidence type="ECO:0000256" key="2">
    <source>
        <dbReference type="SAM" id="Phobius"/>
    </source>
</evidence>
<keyword evidence="2" id="KW-0812">Transmembrane</keyword>
<protein>
    <recommendedName>
        <fullName evidence="3">TACI cysteine-rich domain-containing protein</fullName>
    </recommendedName>
</protein>
<dbReference type="SUPFAM" id="SSF57586">
    <property type="entry name" value="TNF receptor-like"/>
    <property type="match status" value="1"/>
</dbReference>
<organism evidence="4 5">
    <name type="scientific">Dicentrarchus labrax</name>
    <name type="common">European seabass</name>
    <name type="synonym">Morone labrax</name>
    <dbReference type="NCBI Taxonomy" id="13489"/>
    <lineage>
        <taxon>Eukaryota</taxon>
        <taxon>Metazoa</taxon>
        <taxon>Chordata</taxon>
        <taxon>Craniata</taxon>
        <taxon>Vertebrata</taxon>
        <taxon>Euteleostomi</taxon>
        <taxon>Actinopterygii</taxon>
        <taxon>Neopterygii</taxon>
        <taxon>Teleostei</taxon>
        <taxon>Neoteleostei</taxon>
        <taxon>Acanthomorphata</taxon>
        <taxon>Eupercaria</taxon>
        <taxon>Moronidae</taxon>
        <taxon>Dicentrarchus</taxon>
    </lineage>
</organism>
<feature type="transmembrane region" description="Helical" evidence="2">
    <location>
        <begin position="112"/>
        <end position="137"/>
    </location>
</feature>
<reference evidence="4" key="2">
    <citation type="submission" date="2025-09" db="UniProtKB">
        <authorList>
            <consortium name="Ensembl"/>
        </authorList>
    </citation>
    <scope>IDENTIFICATION</scope>
</reference>
<keyword evidence="2" id="KW-1133">Transmembrane helix</keyword>
<reference evidence="4" key="1">
    <citation type="submission" date="2025-08" db="UniProtKB">
        <authorList>
            <consortium name="Ensembl"/>
        </authorList>
    </citation>
    <scope>IDENTIFICATION</scope>
</reference>
<evidence type="ECO:0000313" key="4">
    <source>
        <dbReference type="Ensembl" id="ENSDLAP00005030718.1"/>
    </source>
</evidence>
<dbReference type="GeneTree" id="ENSGT00940000173159"/>
<keyword evidence="2" id="KW-0472">Membrane</keyword>
<dbReference type="Gene3D" id="4.10.1290.10">
    <property type="entry name" value="Tumor necrosis factor receptor superfamily"/>
    <property type="match status" value="2"/>
</dbReference>
<dbReference type="InterPro" id="IPR022317">
    <property type="entry name" value="TNFR_13B"/>
</dbReference>
<evidence type="ECO:0000259" key="3">
    <source>
        <dbReference type="Pfam" id="PF09305"/>
    </source>
</evidence>
<dbReference type="GO" id="GO:0030889">
    <property type="term" value="P:negative regulation of B cell proliferation"/>
    <property type="evidence" value="ECO:0007669"/>
    <property type="project" value="TreeGrafter"/>
</dbReference>
<dbReference type="Pfam" id="PF09305">
    <property type="entry name" value="TACI-CRD2"/>
    <property type="match status" value="1"/>
</dbReference>
<accession>A0A8C4FG09</accession>
<feature type="compositionally biased region" description="Low complexity" evidence="1">
    <location>
        <begin position="147"/>
        <end position="158"/>
    </location>
</feature>
<feature type="region of interest" description="Disordered" evidence="1">
    <location>
        <begin position="145"/>
        <end position="179"/>
    </location>
</feature>
<sequence length="253" mass="28057">MDQGCQENEYKDVLLKKCVSCKPQCKESYVIPRCTFYCEISNCKELDGHYHDGLLKKCLSCAEVCGRHPPECSKHCQTSPPPVITKKLLVVTSHVPNPRGPSVLLAPDDPTILLYSLLALCMVLLFSSLFLAFVVILRGPWPGQEVGQPGSQPGQRPQDFVTNSSCPTDREPSDDSSPTETCVCVHCFPDLKALGQGSDRPPTAPYSYYPQVVLHRAQTQNGGPLWTDENLYTSGPEQEFVLKMPLMLKETQK</sequence>
<dbReference type="GO" id="GO:0002244">
    <property type="term" value="P:hematopoietic progenitor cell differentiation"/>
    <property type="evidence" value="ECO:0007669"/>
    <property type="project" value="TreeGrafter"/>
</dbReference>
<dbReference type="PANTHER" id="PTHR15511">
    <property type="entry name" value="TUMOR NECROSIS FACTOR RECEPTOR SUPERFAMILY MEMBER 13B"/>
    <property type="match status" value="1"/>
</dbReference>
<evidence type="ECO:0000256" key="1">
    <source>
        <dbReference type="SAM" id="MobiDB-lite"/>
    </source>
</evidence>
<dbReference type="GO" id="GO:0001782">
    <property type="term" value="P:B cell homeostasis"/>
    <property type="evidence" value="ECO:0007669"/>
    <property type="project" value="TreeGrafter"/>
</dbReference>
<dbReference type="Ensembl" id="ENSDLAT00005032823.2">
    <property type="protein sequence ID" value="ENSDLAP00005030718.1"/>
    <property type="gene ID" value="ENSDLAG00005013867.2"/>
</dbReference>
<feature type="domain" description="TACI cysteine-rich" evidence="3">
    <location>
        <begin position="42"/>
        <end position="78"/>
    </location>
</feature>